<dbReference type="CDD" id="cd03801">
    <property type="entry name" value="GT4_PimA-like"/>
    <property type="match status" value="1"/>
</dbReference>
<evidence type="ECO:0000313" key="5">
    <source>
        <dbReference type="Proteomes" id="UP000494216"/>
    </source>
</evidence>
<dbReference type="PANTHER" id="PTHR46401">
    <property type="entry name" value="GLYCOSYLTRANSFERASE WBBK-RELATED"/>
    <property type="match status" value="1"/>
</dbReference>
<evidence type="ECO:0000259" key="2">
    <source>
        <dbReference type="Pfam" id="PF00534"/>
    </source>
</evidence>
<evidence type="ECO:0000256" key="1">
    <source>
        <dbReference type="ARBA" id="ARBA00022679"/>
    </source>
</evidence>
<feature type="domain" description="Glycosyl transferase family 1" evidence="2">
    <location>
        <begin position="165"/>
        <end position="311"/>
    </location>
</feature>
<keyword evidence="5" id="KW-1185">Reference proteome</keyword>
<dbReference type="Pfam" id="PF00534">
    <property type="entry name" value="Glycos_transf_1"/>
    <property type="match status" value="1"/>
</dbReference>
<keyword evidence="1 4" id="KW-0808">Transferase</keyword>
<evidence type="ECO:0000313" key="4">
    <source>
        <dbReference type="EMBL" id="CAA9892066.1"/>
    </source>
</evidence>
<dbReference type="PANTHER" id="PTHR46401:SF2">
    <property type="entry name" value="GLYCOSYLTRANSFERASE WBBK-RELATED"/>
    <property type="match status" value="1"/>
</dbReference>
<dbReference type="InterPro" id="IPR028098">
    <property type="entry name" value="Glyco_trans_4-like_N"/>
</dbReference>
<protein>
    <submittedName>
        <fullName evidence="4">Glycosyl transferase group 1</fullName>
    </submittedName>
</protein>
<comment type="caution">
    <text evidence="4">The sequence shown here is derived from an EMBL/GenBank/DDBJ whole genome shotgun (WGS) entry which is preliminary data.</text>
</comment>
<dbReference type="EMBL" id="CADCXN010000089">
    <property type="protein sequence ID" value="CAA9892066.1"/>
    <property type="molecule type" value="Genomic_DNA"/>
</dbReference>
<dbReference type="Proteomes" id="UP000494216">
    <property type="component" value="Unassembled WGS sequence"/>
</dbReference>
<dbReference type="Gene3D" id="3.40.50.2000">
    <property type="entry name" value="Glycogen Phosphorylase B"/>
    <property type="match status" value="2"/>
</dbReference>
<dbReference type="RefSeq" id="WP_174626868.1">
    <property type="nucleotide sequence ID" value="NZ_CADCXN010000089.1"/>
</dbReference>
<evidence type="ECO:0000259" key="3">
    <source>
        <dbReference type="Pfam" id="PF13439"/>
    </source>
</evidence>
<organism evidence="4 5">
    <name type="scientific">Candidatus Methylobacter favarea</name>
    <dbReference type="NCBI Taxonomy" id="2707345"/>
    <lineage>
        <taxon>Bacteria</taxon>
        <taxon>Pseudomonadati</taxon>
        <taxon>Pseudomonadota</taxon>
        <taxon>Gammaproteobacteria</taxon>
        <taxon>Methylococcales</taxon>
        <taxon>Methylococcaceae</taxon>
        <taxon>Methylobacter</taxon>
    </lineage>
</organism>
<feature type="domain" description="Glycosyltransferase subfamily 4-like N-terminal" evidence="3">
    <location>
        <begin position="63"/>
        <end position="152"/>
    </location>
</feature>
<dbReference type="GO" id="GO:0016757">
    <property type="term" value="F:glycosyltransferase activity"/>
    <property type="evidence" value="ECO:0007669"/>
    <property type="project" value="InterPro"/>
</dbReference>
<proteinExistence type="predicted"/>
<dbReference type="InterPro" id="IPR001296">
    <property type="entry name" value="Glyco_trans_1"/>
</dbReference>
<dbReference type="AlphaFoldDB" id="A0A8S0X9B0"/>
<reference evidence="4 5" key="1">
    <citation type="submission" date="2020-02" db="EMBL/GenBank/DDBJ databases">
        <authorList>
            <person name="Hogendoorn C."/>
        </authorList>
    </citation>
    <scope>NUCLEOTIDE SEQUENCE [LARGE SCALE GENOMIC DNA]</scope>
    <source>
        <strain evidence="4">METHB21</strain>
    </source>
</reference>
<gene>
    <name evidence="4" type="ORF">METHB2_580008</name>
</gene>
<dbReference type="Pfam" id="PF13439">
    <property type="entry name" value="Glyco_transf_4"/>
    <property type="match status" value="1"/>
</dbReference>
<name>A0A8S0X9B0_9GAMM</name>
<dbReference type="GO" id="GO:0009103">
    <property type="term" value="P:lipopolysaccharide biosynthetic process"/>
    <property type="evidence" value="ECO:0007669"/>
    <property type="project" value="TreeGrafter"/>
</dbReference>
<accession>A0A8S0X9B0</accession>
<dbReference type="SUPFAM" id="SSF53756">
    <property type="entry name" value="UDP-Glycosyltransferase/glycogen phosphorylase"/>
    <property type="match status" value="1"/>
</dbReference>
<sequence length="340" mass="38414">MQLWLPSTKAEAGADIYITRLKEGLKLLGYETNESFFSHKLQYFPWLLKGVNPPNGTRVSLASTWAGFAFKRRNIPLVIVEHHCVFDPAYKPYRNFAQKVFHEYMLRQFEASSFKTADAIVTPSHYTANSLSQVFGINPDNITVIHNGVDTDFYTPEPSGKQSTEGRRIRLLYVGNLSRRKGIDLLPKIMQQLGQDYELYYTGGLRANKLFSHQKNIHSLGRLTNEELRNEYRKADILLFPSRFEGFGYAPVEAMACGTPVVTTNCSSLTEVVKDGVTGILCAIDNVEAFSNAVKNLTQVPNKLITMGEAGHSYVNEHFSLLTMAKQYLHLFNKLINSSR</sequence>